<accession>A0A8J7S0M7</accession>
<dbReference type="SMART" id="SM00830">
    <property type="entry name" value="CM_2"/>
    <property type="match status" value="1"/>
</dbReference>
<evidence type="ECO:0000256" key="2">
    <source>
        <dbReference type="SAM" id="MobiDB-lite"/>
    </source>
</evidence>
<sequence length="307" mass="34186">MTKRNLDDLRREIDAIDDQIHDLLLKRWETVRHVAEAKGASMRLPIRPAREAAMLRRLAARHRGPFPFAALARMWHEMIAAFTMLQARYSIAVLANAQEHALWDLARDQFGSQVPMTAYPTQRDALAQLFEGRHDVAVLPMPREGEEDPWWVSLAGAEAPKIVMRIPFAGVGSVRGQMQDALAVAHLALEPTGSDRTLIVVETKEPVSRTGLNAILQRANLLPRFTASAHRDDGWYHLIELGDFVEVGDRRLELIDVRDVVRGVSIVGAYAEILGREDMAAPDALEAPKAPDQDTAIPPDPERPDAS</sequence>
<protein>
    <recommendedName>
        <fullName evidence="1">chorismate mutase</fullName>
        <ecNumber evidence="1">5.4.99.5</ecNumber>
    </recommendedName>
</protein>
<dbReference type="EC" id="5.4.99.5" evidence="1"/>
<dbReference type="PROSITE" id="PS51168">
    <property type="entry name" value="CHORISMATE_MUT_2"/>
    <property type="match status" value="1"/>
</dbReference>
<dbReference type="Proteomes" id="UP000672602">
    <property type="component" value="Unassembled WGS sequence"/>
</dbReference>
<evidence type="ECO:0000313" key="5">
    <source>
        <dbReference type="Proteomes" id="UP000672602"/>
    </source>
</evidence>
<evidence type="ECO:0000259" key="3">
    <source>
        <dbReference type="PROSITE" id="PS51168"/>
    </source>
</evidence>
<dbReference type="RefSeq" id="WP_210681052.1">
    <property type="nucleotide sequence ID" value="NZ_JAGMWN010000002.1"/>
</dbReference>
<dbReference type="GO" id="GO:0046417">
    <property type="term" value="P:chorismate metabolic process"/>
    <property type="evidence" value="ECO:0007669"/>
    <property type="project" value="InterPro"/>
</dbReference>
<organism evidence="4 5">
    <name type="scientific">Marivibrio halodurans</name>
    <dbReference type="NCBI Taxonomy" id="2039722"/>
    <lineage>
        <taxon>Bacteria</taxon>
        <taxon>Pseudomonadati</taxon>
        <taxon>Pseudomonadota</taxon>
        <taxon>Alphaproteobacteria</taxon>
        <taxon>Rhodospirillales</taxon>
        <taxon>Rhodospirillaceae</taxon>
        <taxon>Marivibrio</taxon>
    </lineage>
</organism>
<dbReference type="EMBL" id="JAGMWN010000002">
    <property type="protein sequence ID" value="MBP5856483.1"/>
    <property type="molecule type" value="Genomic_DNA"/>
</dbReference>
<dbReference type="InterPro" id="IPR036263">
    <property type="entry name" value="Chorismate_II_sf"/>
</dbReference>
<dbReference type="GO" id="GO:0004106">
    <property type="term" value="F:chorismate mutase activity"/>
    <property type="evidence" value="ECO:0007669"/>
    <property type="project" value="UniProtKB-EC"/>
</dbReference>
<feature type="region of interest" description="Disordered" evidence="2">
    <location>
        <begin position="282"/>
        <end position="307"/>
    </location>
</feature>
<evidence type="ECO:0000256" key="1">
    <source>
        <dbReference type="ARBA" id="ARBA00012404"/>
    </source>
</evidence>
<comment type="caution">
    <text evidence="4">The sequence shown here is derived from an EMBL/GenBank/DDBJ whole genome shotgun (WGS) entry which is preliminary data.</text>
</comment>
<name>A0A8J7S0M7_9PROT</name>
<dbReference type="Pfam" id="PF01817">
    <property type="entry name" value="CM_2"/>
    <property type="match status" value="1"/>
</dbReference>
<gene>
    <name evidence="4" type="ORF">KAJ83_05650</name>
</gene>
<feature type="domain" description="Chorismate mutase" evidence="3">
    <location>
        <begin position="1"/>
        <end position="90"/>
    </location>
</feature>
<keyword evidence="4" id="KW-0413">Isomerase</keyword>
<dbReference type="InterPro" id="IPR036979">
    <property type="entry name" value="CM_dom_sf"/>
</dbReference>
<dbReference type="InterPro" id="IPR002701">
    <property type="entry name" value="CM_II_prokaryot"/>
</dbReference>
<dbReference type="Gene3D" id="1.20.59.10">
    <property type="entry name" value="Chorismate mutase"/>
    <property type="match status" value="1"/>
</dbReference>
<reference evidence="4" key="1">
    <citation type="submission" date="2021-04" db="EMBL/GenBank/DDBJ databases">
        <authorList>
            <person name="Zhang D.-C."/>
        </authorList>
    </citation>
    <scope>NUCLEOTIDE SEQUENCE</scope>
    <source>
        <strain evidence="4">CGMCC 1.15697</strain>
    </source>
</reference>
<dbReference type="AlphaFoldDB" id="A0A8J7S0M7"/>
<evidence type="ECO:0000313" key="4">
    <source>
        <dbReference type="EMBL" id="MBP5856483.1"/>
    </source>
</evidence>
<dbReference type="SUPFAM" id="SSF48600">
    <property type="entry name" value="Chorismate mutase II"/>
    <property type="match status" value="1"/>
</dbReference>
<keyword evidence="5" id="KW-1185">Reference proteome</keyword>
<proteinExistence type="predicted"/>